<dbReference type="AlphaFoldDB" id="A0A4S4KPV1"/>
<dbReference type="GO" id="GO:0006508">
    <property type="term" value="P:proteolysis"/>
    <property type="evidence" value="ECO:0007669"/>
    <property type="project" value="UniProtKB-KW"/>
</dbReference>
<reference evidence="6 7" key="1">
    <citation type="submission" date="2019-02" db="EMBL/GenBank/DDBJ databases">
        <title>Genome sequencing of the rare red list fungi Phlebia centrifuga.</title>
        <authorList>
            <person name="Buettner E."/>
            <person name="Kellner H."/>
        </authorList>
    </citation>
    <scope>NUCLEOTIDE SEQUENCE [LARGE SCALE GENOMIC DNA]</scope>
    <source>
        <strain evidence="6 7">DSM 108282</strain>
    </source>
</reference>
<dbReference type="Gene3D" id="3.40.50.1820">
    <property type="entry name" value="alpha/beta hydrolase"/>
    <property type="match status" value="1"/>
</dbReference>
<dbReference type="InterPro" id="IPR001563">
    <property type="entry name" value="Peptidase_S10"/>
</dbReference>
<evidence type="ECO:0000313" key="7">
    <source>
        <dbReference type="Proteomes" id="UP000309038"/>
    </source>
</evidence>
<sequence length="479" mass="53297">MWMPVEDEDQMGRDFFGFLANLVKVFPSLKTRPLHITGESYSGTYIPYITKTYFGLEDPPVKLVKIAIGDGTLGSDWEFEVLPTLTVIETYPQLIGYDPDVYKYFREQSHLCGFDINLTYPQHGHFPTLNPQEPNFGDDAAKRASKKKSFNEAFKLDSHFTRNNLKVRSLEPGSERLAKRDQWKRDIIGRPNGTIDPYYGCDLYDEMIDYAVNFSLPWKGNDEENGFDVYQIPDALDPEAPMDASIFLNDNRTRAAIHAPTSKNWAQGINYPFNNSFRGDPSVEPMAFLTELATNASHRGVGVVIYSGNDDSLVSHIGSEVVIQACIKNTTFGGIQGFTRKPSTPWYGDDGVFAGIVHQERNWTYILVKGAGHLVPQQQPERAFVFLREFVFGNNETGLVTNVKGHTTVIGGEDPQLANTVLTGQSGIYYGSGTTQYTYTYPTATIAAWETFIAFATDTENGKVAASATAAQLAARTAL</sequence>
<accession>A0A4S4KPV1</accession>
<evidence type="ECO:0000256" key="3">
    <source>
        <dbReference type="ARBA" id="ARBA00022670"/>
    </source>
</evidence>
<dbReference type="Proteomes" id="UP000309038">
    <property type="component" value="Unassembled WGS sequence"/>
</dbReference>
<keyword evidence="2" id="KW-0121">Carboxypeptidase</keyword>
<dbReference type="PANTHER" id="PTHR11802:SF479">
    <property type="entry name" value="CARBOXYPEPTIDASE"/>
    <property type="match status" value="1"/>
</dbReference>
<proteinExistence type="inferred from homology"/>
<dbReference type="PANTHER" id="PTHR11802">
    <property type="entry name" value="SERINE PROTEASE FAMILY S10 SERINE CARBOXYPEPTIDASE"/>
    <property type="match status" value="1"/>
</dbReference>
<comment type="similarity">
    <text evidence="1">Belongs to the peptidase S10 family.</text>
</comment>
<evidence type="ECO:0008006" key="8">
    <source>
        <dbReference type="Google" id="ProtNLM"/>
    </source>
</evidence>
<comment type="caution">
    <text evidence="6">The sequence shown here is derived from an EMBL/GenBank/DDBJ whole genome shotgun (WGS) entry which is preliminary data.</text>
</comment>
<keyword evidence="3" id="KW-0645">Protease</keyword>
<keyword evidence="4" id="KW-0378">Hydrolase</keyword>
<evidence type="ECO:0000256" key="1">
    <source>
        <dbReference type="ARBA" id="ARBA00009431"/>
    </source>
</evidence>
<evidence type="ECO:0000256" key="2">
    <source>
        <dbReference type="ARBA" id="ARBA00022645"/>
    </source>
</evidence>
<evidence type="ECO:0000313" key="6">
    <source>
        <dbReference type="EMBL" id="THH00622.1"/>
    </source>
</evidence>
<dbReference type="SUPFAM" id="SSF53474">
    <property type="entry name" value="alpha/beta-Hydrolases"/>
    <property type="match status" value="1"/>
</dbReference>
<organism evidence="6 7">
    <name type="scientific">Hermanssonia centrifuga</name>
    <dbReference type="NCBI Taxonomy" id="98765"/>
    <lineage>
        <taxon>Eukaryota</taxon>
        <taxon>Fungi</taxon>
        <taxon>Dikarya</taxon>
        <taxon>Basidiomycota</taxon>
        <taxon>Agaricomycotina</taxon>
        <taxon>Agaricomycetes</taxon>
        <taxon>Polyporales</taxon>
        <taxon>Meruliaceae</taxon>
        <taxon>Hermanssonia</taxon>
    </lineage>
</organism>
<gene>
    <name evidence="6" type="ORF">EW026_g1954</name>
</gene>
<dbReference type="Pfam" id="PF00450">
    <property type="entry name" value="Peptidase_S10"/>
    <property type="match status" value="1"/>
</dbReference>
<keyword evidence="7" id="KW-1185">Reference proteome</keyword>
<dbReference type="GO" id="GO:0004185">
    <property type="term" value="F:serine-type carboxypeptidase activity"/>
    <property type="evidence" value="ECO:0007669"/>
    <property type="project" value="InterPro"/>
</dbReference>
<dbReference type="InterPro" id="IPR029058">
    <property type="entry name" value="AB_hydrolase_fold"/>
</dbReference>
<evidence type="ECO:0000256" key="4">
    <source>
        <dbReference type="ARBA" id="ARBA00022801"/>
    </source>
</evidence>
<protein>
    <recommendedName>
        <fullName evidence="8">Carboxypeptidase</fullName>
    </recommendedName>
</protein>
<name>A0A4S4KPV1_9APHY</name>
<evidence type="ECO:0000256" key="5">
    <source>
        <dbReference type="ARBA" id="ARBA00023180"/>
    </source>
</evidence>
<dbReference type="PRINTS" id="PR00724">
    <property type="entry name" value="CRBOXYPTASEC"/>
</dbReference>
<dbReference type="EMBL" id="SGPJ01000045">
    <property type="protein sequence ID" value="THH00622.1"/>
    <property type="molecule type" value="Genomic_DNA"/>
</dbReference>
<keyword evidence="5" id="KW-0325">Glycoprotein</keyword>